<gene>
    <name evidence="1" type="ORF">AA0117_g13182</name>
</gene>
<accession>A0A4Q4MTH8</accession>
<proteinExistence type="predicted"/>
<dbReference type="EMBL" id="PDXD01000153">
    <property type="protein sequence ID" value="RYN58378.1"/>
    <property type="molecule type" value="Genomic_DNA"/>
</dbReference>
<sequence length="63" mass="6891">MSAFNFDLSGNGKCVSNTNITRSYDDGMFNFDDHETSVGNSLENKIGGMGGFVGPDHEYILYC</sequence>
<comment type="caution">
    <text evidence="1">The sequence shown here is derived from an EMBL/GenBank/DDBJ whole genome shotgun (WGS) entry which is preliminary data.</text>
</comment>
<reference evidence="2" key="1">
    <citation type="journal article" date="2019" name="bioRxiv">
        <title>Genomics, evolutionary history and diagnostics of the Alternaria alternata species group including apple and Asian pear pathotypes.</title>
        <authorList>
            <person name="Armitage A.D."/>
            <person name="Cockerton H.M."/>
            <person name="Sreenivasaprasad S."/>
            <person name="Woodhall J.W."/>
            <person name="Lane C.R."/>
            <person name="Harrison R.J."/>
            <person name="Clarkson J.P."/>
        </authorList>
    </citation>
    <scope>NUCLEOTIDE SEQUENCE [LARGE SCALE GENOMIC DNA]</scope>
    <source>
        <strain evidence="2">FERA 1177</strain>
    </source>
</reference>
<evidence type="ECO:0000313" key="1">
    <source>
        <dbReference type="EMBL" id="RYN58378.1"/>
    </source>
</evidence>
<dbReference type="Proteomes" id="UP000291422">
    <property type="component" value="Unassembled WGS sequence"/>
</dbReference>
<evidence type="ECO:0000313" key="2">
    <source>
        <dbReference type="Proteomes" id="UP000291422"/>
    </source>
</evidence>
<name>A0A4Q4MTH8_ALTAL</name>
<organism evidence="1 2">
    <name type="scientific">Alternaria alternata</name>
    <name type="common">Alternaria rot fungus</name>
    <name type="synonym">Torula alternata</name>
    <dbReference type="NCBI Taxonomy" id="5599"/>
    <lineage>
        <taxon>Eukaryota</taxon>
        <taxon>Fungi</taxon>
        <taxon>Dikarya</taxon>
        <taxon>Ascomycota</taxon>
        <taxon>Pezizomycotina</taxon>
        <taxon>Dothideomycetes</taxon>
        <taxon>Pleosporomycetidae</taxon>
        <taxon>Pleosporales</taxon>
        <taxon>Pleosporineae</taxon>
        <taxon>Pleosporaceae</taxon>
        <taxon>Alternaria</taxon>
        <taxon>Alternaria sect. Alternaria</taxon>
        <taxon>Alternaria alternata complex</taxon>
    </lineage>
</organism>
<dbReference type="AlphaFoldDB" id="A0A4Q4MTH8"/>
<protein>
    <submittedName>
        <fullName evidence="1">Uncharacterized protein</fullName>
    </submittedName>
</protein>